<dbReference type="EMBL" id="FN645509">
    <property type="protein sequence ID" value="CBI82551.1"/>
    <property type="molecule type" value="Genomic_DNA"/>
</dbReference>
<accession>E6Z0B3</accession>
<dbReference type="AlphaFoldDB" id="E6Z0B3"/>
<protein>
    <submittedName>
        <fullName evidence="1">Uncharacterized protein</fullName>
    </submittedName>
</protein>
<reference evidence="1" key="1">
    <citation type="journal article" date="2011" name="PLoS Genet.">
        <title>Parallel evolution of a type IV secretion system in radiating lineages of the host-restricted bacterial pathogen Bartonella.</title>
        <authorList>
            <person name="Engel P."/>
            <person name="Salzburger W."/>
            <person name="Liesch M."/>
            <person name="Chang C.C."/>
            <person name="Maruyama S."/>
            <person name="Lanz C."/>
            <person name="Calteau A."/>
            <person name="Lajus A."/>
            <person name="Medigue C."/>
            <person name="Schuster S.C."/>
            <person name="Dehio C."/>
        </authorList>
    </citation>
    <scope>NUCLEOTIDE SEQUENCE</scope>
    <source>
        <strain evidence="1">R1</strain>
    </source>
</reference>
<organism evidence="1">
    <name type="scientific">Bartonella schoenbuchensis (strain DSM 13525 / NCTC 13165 / R1)</name>
    <dbReference type="NCBI Taxonomy" id="687861"/>
    <lineage>
        <taxon>Bacteria</taxon>
        <taxon>Pseudomonadati</taxon>
        <taxon>Pseudomonadota</taxon>
        <taxon>Alphaproteobacteria</taxon>
        <taxon>Hyphomicrobiales</taxon>
        <taxon>Bartonellaceae</taxon>
        <taxon>Bartonella</taxon>
    </lineage>
</organism>
<name>E6Z0B3_BARSR</name>
<proteinExistence type="predicted"/>
<gene>
    <name evidence="1" type="ORF">B11C_40406</name>
</gene>
<sequence length="89" mass="10589">MEHCRKNNSFLKFTDSNVTKQKSEIIIVNYTPPNKNLILYLNATPLDMDNQLSSSEHIWYHFAKRYTTFLSRNPFSLFKIITLKTLKYI</sequence>
<evidence type="ECO:0000313" key="1">
    <source>
        <dbReference type="EMBL" id="CBI82551.1"/>
    </source>
</evidence>